<keyword evidence="10" id="KW-1185">Reference proteome</keyword>
<evidence type="ECO:0000256" key="2">
    <source>
        <dbReference type="ARBA" id="ARBA00022714"/>
    </source>
</evidence>
<gene>
    <name evidence="9" type="ORF">ISF6_3008</name>
</gene>
<feature type="domain" description="FAD-binding FR-type" evidence="8">
    <location>
        <begin position="2"/>
        <end position="104"/>
    </location>
</feature>
<keyword evidence="4" id="KW-0560">Oxidoreductase</keyword>
<dbReference type="InterPro" id="IPR039261">
    <property type="entry name" value="FNR_nucleotide-bd"/>
</dbReference>
<dbReference type="Pfam" id="PF00175">
    <property type="entry name" value="NAD_binding_1"/>
    <property type="match status" value="1"/>
</dbReference>
<keyword evidence="5" id="KW-0408">Iron</keyword>
<evidence type="ECO:0000256" key="1">
    <source>
        <dbReference type="ARBA" id="ARBA00022630"/>
    </source>
</evidence>
<dbReference type="InterPro" id="IPR001433">
    <property type="entry name" value="OxRdtase_FAD/NAD-bd"/>
</dbReference>
<organism evidence="9 10">
    <name type="scientific">Piscinibacter sakaiensis</name>
    <name type="common">Ideonella sakaiensis</name>
    <dbReference type="NCBI Taxonomy" id="1547922"/>
    <lineage>
        <taxon>Bacteria</taxon>
        <taxon>Pseudomonadati</taxon>
        <taxon>Pseudomonadota</taxon>
        <taxon>Betaproteobacteria</taxon>
        <taxon>Burkholderiales</taxon>
        <taxon>Sphaerotilaceae</taxon>
        <taxon>Piscinibacter</taxon>
    </lineage>
</organism>
<evidence type="ECO:0000313" key="10">
    <source>
        <dbReference type="Proteomes" id="UP000037660"/>
    </source>
</evidence>
<dbReference type="InterPro" id="IPR017938">
    <property type="entry name" value="Riboflavin_synthase-like_b-brl"/>
</dbReference>
<evidence type="ECO:0000256" key="4">
    <source>
        <dbReference type="ARBA" id="ARBA00023002"/>
    </source>
</evidence>
<dbReference type="PANTHER" id="PTHR47354:SF1">
    <property type="entry name" value="CARNITINE MONOOXYGENASE REDUCTASE SUBUNIT"/>
    <property type="match status" value="1"/>
</dbReference>
<dbReference type="PANTHER" id="PTHR47354">
    <property type="entry name" value="NADH OXIDOREDUCTASE HCR"/>
    <property type="match status" value="1"/>
</dbReference>
<dbReference type="STRING" id="1547922.ISF6_3008"/>
<feature type="domain" description="2Fe-2S ferredoxin-type" evidence="7">
    <location>
        <begin position="232"/>
        <end position="317"/>
    </location>
</feature>
<reference evidence="9 10" key="2">
    <citation type="journal article" date="2016" name="Science">
        <title>A bacterium that degrades and assimilates poly(ethylene terephthalate).</title>
        <authorList>
            <person name="Yoshida S."/>
            <person name="Hiraga K."/>
            <person name="Takehana T."/>
            <person name="Taniguchi I."/>
            <person name="Yamaji H."/>
            <person name="Maeda Y."/>
            <person name="Toyohara K."/>
            <person name="Miyamoto K."/>
            <person name="Kimura Y."/>
            <person name="Oda K."/>
        </authorList>
    </citation>
    <scope>NUCLEOTIDE SEQUENCE [LARGE SCALE GENOMIC DNA]</scope>
    <source>
        <strain evidence="10">NBRC 110686 / TISTR 2288 / 201-F6</strain>
    </source>
</reference>
<accession>A0A0K8P3G9</accession>
<dbReference type="PROSITE" id="PS51085">
    <property type="entry name" value="2FE2S_FER_2"/>
    <property type="match status" value="1"/>
</dbReference>
<dbReference type="InterPro" id="IPR006058">
    <property type="entry name" value="2Fe2S_fd_BS"/>
</dbReference>
<dbReference type="Gene3D" id="2.40.30.10">
    <property type="entry name" value="Translation factors"/>
    <property type="match status" value="1"/>
</dbReference>
<dbReference type="GO" id="GO:0016491">
    <property type="term" value="F:oxidoreductase activity"/>
    <property type="evidence" value="ECO:0007669"/>
    <property type="project" value="UniProtKB-KW"/>
</dbReference>
<evidence type="ECO:0000259" key="8">
    <source>
        <dbReference type="PROSITE" id="PS51384"/>
    </source>
</evidence>
<sequence length="317" mass="33787">MSGLLNLRLRQIRWEAEGICSYEFVPAAGRALPAFTAGAHVDLHLPEQRIRSYSLLNDPAETHRYVVAVQRDEQGRGGSEWMHTALRVGQRLQASPPVNDFALADSDAPAVLIAGGIGITPILSMLKQLDRQGRRWSLHYAARSAESAAFVDELKTLASAANPLQLSLSGSGAERLDIAGIVGQAPPESHLYCCGPARMIDAFLAAGAALPAQRVHVERFAAGNEAATAGGFEVVLQRSGQRVPVLAGQTILDALLDRNVSVQYACSSGVCGTCRTRVVDGTPDHRDDYLADDEKAANDCIMVCCSGSKSATLVLDL</sequence>
<comment type="caution">
    <text evidence="9">The sequence shown here is derived from an EMBL/GenBank/DDBJ whole genome shotgun (WGS) entry which is preliminary data.</text>
</comment>
<dbReference type="CDD" id="cd00207">
    <property type="entry name" value="fer2"/>
    <property type="match status" value="1"/>
</dbReference>
<proteinExistence type="predicted"/>
<protein>
    <submittedName>
        <fullName evidence="9">Flavodoxin reductase (Ferredoxin-NADPH reductase) family 1</fullName>
    </submittedName>
</protein>
<reference evidence="10" key="1">
    <citation type="submission" date="2015-07" db="EMBL/GenBank/DDBJ databases">
        <title>Discovery of a poly(ethylene terephthalate assimilation.</title>
        <authorList>
            <person name="Yoshida S."/>
            <person name="Hiraga K."/>
            <person name="Takehana T."/>
            <person name="Taniguchi I."/>
            <person name="Yamaji H."/>
            <person name="Maeda Y."/>
            <person name="Toyohara K."/>
            <person name="Miyamoto K."/>
            <person name="Kimura Y."/>
            <person name="Oda K."/>
        </authorList>
    </citation>
    <scope>NUCLEOTIDE SEQUENCE [LARGE SCALE GENOMIC DNA]</scope>
    <source>
        <strain evidence="10">NBRC 110686 / TISTR 2288 / 201-F6</strain>
    </source>
</reference>
<keyword evidence="2" id="KW-0001">2Fe-2S</keyword>
<dbReference type="Pfam" id="PF00111">
    <property type="entry name" value="Fer2"/>
    <property type="match status" value="1"/>
</dbReference>
<dbReference type="RefSeq" id="WP_197284686.1">
    <property type="nucleotide sequence ID" value="NZ_BBYR01000043.1"/>
</dbReference>
<dbReference type="SUPFAM" id="SSF52343">
    <property type="entry name" value="Ferredoxin reductase-like, C-terminal NADP-linked domain"/>
    <property type="match status" value="1"/>
</dbReference>
<dbReference type="PRINTS" id="PR00409">
    <property type="entry name" value="PHDIOXRDTASE"/>
</dbReference>
<keyword evidence="3" id="KW-0479">Metal-binding</keyword>
<dbReference type="GO" id="GO:0051537">
    <property type="term" value="F:2 iron, 2 sulfur cluster binding"/>
    <property type="evidence" value="ECO:0007669"/>
    <property type="project" value="UniProtKB-KW"/>
</dbReference>
<dbReference type="CDD" id="cd06185">
    <property type="entry name" value="PDR_like"/>
    <property type="match status" value="1"/>
</dbReference>
<dbReference type="SUPFAM" id="SSF54292">
    <property type="entry name" value="2Fe-2S ferredoxin-like"/>
    <property type="match status" value="1"/>
</dbReference>
<name>A0A0K8P3G9_PISS1</name>
<dbReference type="InterPro" id="IPR036010">
    <property type="entry name" value="2Fe-2S_ferredoxin-like_sf"/>
</dbReference>
<dbReference type="InterPro" id="IPR001041">
    <property type="entry name" value="2Fe-2S_ferredoxin-type"/>
</dbReference>
<dbReference type="Proteomes" id="UP000037660">
    <property type="component" value="Unassembled WGS sequence"/>
</dbReference>
<dbReference type="EMBL" id="BBYR01000043">
    <property type="protein sequence ID" value="GAP37153.1"/>
    <property type="molecule type" value="Genomic_DNA"/>
</dbReference>
<dbReference type="GO" id="GO:0046872">
    <property type="term" value="F:metal ion binding"/>
    <property type="evidence" value="ECO:0007669"/>
    <property type="project" value="UniProtKB-KW"/>
</dbReference>
<dbReference type="SUPFAM" id="SSF63380">
    <property type="entry name" value="Riboflavin synthase domain-like"/>
    <property type="match status" value="1"/>
</dbReference>
<dbReference type="Gene3D" id="3.10.20.30">
    <property type="match status" value="1"/>
</dbReference>
<dbReference type="InterPro" id="IPR017927">
    <property type="entry name" value="FAD-bd_FR_type"/>
</dbReference>
<evidence type="ECO:0000313" key="9">
    <source>
        <dbReference type="EMBL" id="GAP37153.1"/>
    </source>
</evidence>
<evidence type="ECO:0000256" key="3">
    <source>
        <dbReference type="ARBA" id="ARBA00022723"/>
    </source>
</evidence>
<dbReference type="Gene3D" id="3.40.50.80">
    <property type="entry name" value="Nucleotide-binding domain of ferredoxin-NADP reductase (FNR) module"/>
    <property type="match status" value="1"/>
</dbReference>
<dbReference type="InterPro" id="IPR012675">
    <property type="entry name" value="Beta-grasp_dom_sf"/>
</dbReference>
<keyword evidence="1" id="KW-0285">Flavoprotein</keyword>
<evidence type="ECO:0000256" key="5">
    <source>
        <dbReference type="ARBA" id="ARBA00023004"/>
    </source>
</evidence>
<dbReference type="InterPro" id="IPR050415">
    <property type="entry name" value="MRET"/>
</dbReference>
<dbReference type="PROSITE" id="PS00197">
    <property type="entry name" value="2FE2S_FER_1"/>
    <property type="match status" value="1"/>
</dbReference>
<evidence type="ECO:0000259" key="7">
    <source>
        <dbReference type="PROSITE" id="PS51085"/>
    </source>
</evidence>
<evidence type="ECO:0000256" key="6">
    <source>
        <dbReference type="ARBA" id="ARBA00023014"/>
    </source>
</evidence>
<keyword evidence="6" id="KW-0411">Iron-sulfur</keyword>
<dbReference type="PROSITE" id="PS51384">
    <property type="entry name" value="FAD_FR"/>
    <property type="match status" value="1"/>
</dbReference>
<dbReference type="AlphaFoldDB" id="A0A0K8P3G9"/>